<evidence type="ECO:0000313" key="1">
    <source>
        <dbReference type="EMBL" id="NIE44703.1"/>
    </source>
</evidence>
<name>A0A6G5A3A5_RHIMP</name>
<dbReference type="AlphaFoldDB" id="A0A6G5A3A5"/>
<protein>
    <submittedName>
        <fullName evidence="1">Putative secreted protein</fullName>
    </submittedName>
</protein>
<proteinExistence type="predicted"/>
<accession>A0A6G5A3A5</accession>
<reference evidence="1" key="1">
    <citation type="submission" date="2020-03" db="EMBL/GenBank/DDBJ databases">
        <title>A transcriptome and proteome of the tick Rhipicephalus microplus shaped by the genetic composition of its hosts and developmental stage.</title>
        <authorList>
            <person name="Garcia G.R."/>
            <person name="Ribeiro J.M.C."/>
            <person name="Maruyama S.R."/>
            <person name="Gardinasse L.G."/>
            <person name="Nelson K."/>
            <person name="Ferreira B.R."/>
            <person name="Andrade T.G."/>
            <person name="Santos I.K.F.M."/>
        </authorList>
    </citation>
    <scope>NUCLEOTIDE SEQUENCE</scope>
    <source>
        <strain evidence="1">NSGR</strain>
        <tissue evidence="1">Salivary glands</tissue>
    </source>
</reference>
<sequence>MCVLSEHCLLPSGGVVCSVKHSSLSFSLILLCFLTEGLGNRMVASYLFRTLGQKRIYSNLASISLKWADHASSVGLALQQLVVLEEMSFLVLRWRDTRFSPILCLFGGCRKGNFSTPTFYCNERRFTDIHKKQVSLLSLPMLTN</sequence>
<organism evidence="1">
    <name type="scientific">Rhipicephalus microplus</name>
    <name type="common">Cattle tick</name>
    <name type="synonym">Boophilus microplus</name>
    <dbReference type="NCBI Taxonomy" id="6941"/>
    <lineage>
        <taxon>Eukaryota</taxon>
        <taxon>Metazoa</taxon>
        <taxon>Ecdysozoa</taxon>
        <taxon>Arthropoda</taxon>
        <taxon>Chelicerata</taxon>
        <taxon>Arachnida</taxon>
        <taxon>Acari</taxon>
        <taxon>Parasitiformes</taxon>
        <taxon>Ixodida</taxon>
        <taxon>Ixodoidea</taxon>
        <taxon>Ixodidae</taxon>
        <taxon>Rhipicephalinae</taxon>
        <taxon>Rhipicephalus</taxon>
        <taxon>Boophilus</taxon>
    </lineage>
</organism>
<dbReference type="EMBL" id="GIKN01002430">
    <property type="protein sequence ID" value="NIE44703.1"/>
    <property type="molecule type" value="Transcribed_RNA"/>
</dbReference>